<reference evidence="1 2" key="1">
    <citation type="submission" date="2019-03" db="EMBL/GenBank/DDBJ databases">
        <title>Genomic Encyclopedia of Type Strains, Phase IV (KMG-IV): sequencing the most valuable type-strain genomes for metagenomic binning, comparative biology and taxonomic classification.</title>
        <authorList>
            <person name="Goeker M."/>
        </authorList>
    </citation>
    <scope>NUCLEOTIDE SEQUENCE [LARGE SCALE GENOMIC DNA]</scope>
    <source>
        <strain evidence="1 2">DSM 28697</strain>
    </source>
</reference>
<evidence type="ECO:0000313" key="2">
    <source>
        <dbReference type="Proteomes" id="UP000295632"/>
    </source>
</evidence>
<dbReference type="InterPro" id="IPR025494">
    <property type="entry name" value="DUF4385"/>
</dbReference>
<dbReference type="AlphaFoldDB" id="A0A4R6U6T5"/>
<proteinExistence type="predicted"/>
<dbReference type="Proteomes" id="UP000295632">
    <property type="component" value="Unassembled WGS sequence"/>
</dbReference>
<comment type="caution">
    <text evidence="1">The sequence shown here is derived from an EMBL/GenBank/DDBJ whole genome shotgun (WGS) entry which is preliminary data.</text>
</comment>
<organism evidence="1 2">
    <name type="scientific">Aureibacillus halotolerans</name>
    <dbReference type="NCBI Taxonomy" id="1508390"/>
    <lineage>
        <taxon>Bacteria</taxon>
        <taxon>Bacillati</taxon>
        <taxon>Bacillota</taxon>
        <taxon>Bacilli</taxon>
        <taxon>Bacillales</taxon>
        <taxon>Bacillaceae</taxon>
        <taxon>Aureibacillus</taxon>
    </lineage>
</organism>
<dbReference type="Pfam" id="PF14328">
    <property type="entry name" value="DUF4385"/>
    <property type="match status" value="1"/>
</dbReference>
<sequence>MKEFDYELDYEYLDLRKQPELYTVGRGEQGVLMIQPYKKEILPHWRFKTPDIAKQSSKAIYEMFLAYKQDNDFVGMDMARKFLQMGYTRARRYTNHRGGKKYAKDGSVLPYDHDDEKAEAAAIFKATWEKAKKDKTYVEMKKRHRELYEKEDK</sequence>
<gene>
    <name evidence="1" type="ORF">EV213_102249</name>
</gene>
<keyword evidence="2" id="KW-1185">Reference proteome</keyword>
<name>A0A4R6U6T5_9BACI</name>
<protein>
    <submittedName>
        <fullName evidence="1">Uncharacterized protein DUF4385</fullName>
    </submittedName>
</protein>
<dbReference type="RefSeq" id="WP_424923017.1">
    <property type="nucleotide sequence ID" value="NZ_SNYJ01000002.1"/>
</dbReference>
<evidence type="ECO:0000313" key="1">
    <source>
        <dbReference type="EMBL" id="TDQ42218.1"/>
    </source>
</evidence>
<accession>A0A4R6U6T5</accession>
<dbReference type="EMBL" id="SNYJ01000002">
    <property type="protein sequence ID" value="TDQ42218.1"/>
    <property type="molecule type" value="Genomic_DNA"/>
</dbReference>